<keyword evidence="2" id="KW-1185">Reference proteome</keyword>
<reference evidence="2" key="1">
    <citation type="journal article" date="2015" name="BMC Genomics">
        <title>Genomic and transcriptomic analysis of the endophytic fungus Pestalotiopsis fici reveals its lifestyle and high potential for synthesis of natural products.</title>
        <authorList>
            <person name="Wang X."/>
            <person name="Zhang X."/>
            <person name="Liu L."/>
            <person name="Xiang M."/>
            <person name="Wang W."/>
            <person name="Sun X."/>
            <person name="Che Y."/>
            <person name="Guo L."/>
            <person name="Liu G."/>
            <person name="Guo L."/>
            <person name="Wang C."/>
            <person name="Yin W.B."/>
            <person name="Stadler M."/>
            <person name="Zhang X."/>
            <person name="Liu X."/>
        </authorList>
    </citation>
    <scope>NUCLEOTIDE SEQUENCE [LARGE SCALE GENOMIC DNA]</scope>
    <source>
        <strain evidence="2">W106-1 / CGMCC3.15140</strain>
    </source>
</reference>
<gene>
    <name evidence="1" type="ORF">PFICI_11837</name>
</gene>
<dbReference type="KEGG" id="pfy:PFICI_11837"/>
<sequence>MNDPMSMWLWAGPEPVSSVKVIGPAAKRIREKLIQRETSQNAISVEEAERQYNEAIQKQRAVAAKRCAERNFFNLHFGSCLRCAHSGMSCDYSPTPERTQRYGHRYRAGQCRRCERAGAKFCIMQGSYSHDNLVQEQVIILINGSDPTKLGLTEEDLEEIDAAVDEYTGKNTFQLQPGIWMAEPDIKRLPIPSFRTAQHDGVIKSWKDVLPDPRNLSNESCEAHVAQVLMLEIYESIQGEKKKAAALRRGMSSQEENIIGRTQVKEGMSEQKDQELPEMFKGVHSTDLIKLHVPRLCYKQRQLHVSEHPKFKHSWLKS</sequence>
<dbReference type="OrthoDB" id="10388514at2759"/>
<dbReference type="Proteomes" id="UP000030651">
    <property type="component" value="Unassembled WGS sequence"/>
</dbReference>
<dbReference type="AlphaFoldDB" id="W3WRF5"/>
<proteinExistence type="predicted"/>
<evidence type="ECO:0000313" key="1">
    <source>
        <dbReference type="EMBL" id="ETS76450.1"/>
    </source>
</evidence>
<dbReference type="GeneID" id="19276850"/>
<organism evidence="1 2">
    <name type="scientific">Pestalotiopsis fici (strain W106-1 / CGMCC3.15140)</name>
    <dbReference type="NCBI Taxonomy" id="1229662"/>
    <lineage>
        <taxon>Eukaryota</taxon>
        <taxon>Fungi</taxon>
        <taxon>Dikarya</taxon>
        <taxon>Ascomycota</taxon>
        <taxon>Pezizomycotina</taxon>
        <taxon>Sordariomycetes</taxon>
        <taxon>Xylariomycetidae</taxon>
        <taxon>Amphisphaeriales</taxon>
        <taxon>Sporocadaceae</taxon>
        <taxon>Pestalotiopsis</taxon>
    </lineage>
</organism>
<accession>W3WRF5</accession>
<name>W3WRF5_PESFW</name>
<dbReference type="HOGENOM" id="CLU_874661_0_0_1"/>
<evidence type="ECO:0000313" key="2">
    <source>
        <dbReference type="Proteomes" id="UP000030651"/>
    </source>
</evidence>
<dbReference type="EMBL" id="KI912117">
    <property type="protein sequence ID" value="ETS76450.1"/>
    <property type="molecule type" value="Genomic_DNA"/>
</dbReference>
<dbReference type="RefSeq" id="XP_007838609.1">
    <property type="nucleotide sequence ID" value="XM_007840418.1"/>
</dbReference>
<dbReference type="InParanoid" id="W3WRF5"/>
<protein>
    <submittedName>
        <fullName evidence="1">Uncharacterized protein</fullName>
    </submittedName>
</protein>